<reference evidence="10" key="1">
    <citation type="submission" date="2017-09" db="EMBL/GenBank/DDBJ databases">
        <authorList>
            <person name="Varghese N."/>
            <person name="Submissions S."/>
        </authorList>
    </citation>
    <scope>NUCLEOTIDE SEQUENCE [LARGE SCALE GENOMIC DNA]</scope>
    <source>
        <strain evidence="10">CGMCC 1.12803</strain>
    </source>
</reference>
<evidence type="ECO:0000259" key="8">
    <source>
        <dbReference type="Pfam" id="PF02683"/>
    </source>
</evidence>
<feature type="transmembrane region" description="Helical" evidence="6">
    <location>
        <begin position="242"/>
        <end position="265"/>
    </location>
</feature>
<evidence type="ECO:0000256" key="6">
    <source>
        <dbReference type="SAM" id="Phobius"/>
    </source>
</evidence>
<feature type="transmembrane region" description="Helical" evidence="6">
    <location>
        <begin position="87"/>
        <end position="111"/>
    </location>
</feature>
<dbReference type="RefSeq" id="WP_097133713.1">
    <property type="nucleotide sequence ID" value="NZ_OCMT01000004.1"/>
</dbReference>
<name>A0A286AEC4_9SPHI</name>
<dbReference type="Proteomes" id="UP000219281">
    <property type="component" value="Unassembled WGS sequence"/>
</dbReference>
<keyword evidence="7" id="KW-0732">Signal</keyword>
<dbReference type="Pfam" id="PF13899">
    <property type="entry name" value="Thioredoxin_7"/>
    <property type="match status" value="1"/>
</dbReference>
<feature type="domain" description="Cytochrome C biogenesis protein transmembrane" evidence="8">
    <location>
        <begin position="88"/>
        <end position="298"/>
    </location>
</feature>
<proteinExistence type="predicted"/>
<evidence type="ECO:0000256" key="3">
    <source>
        <dbReference type="ARBA" id="ARBA00022748"/>
    </source>
</evidence>
<dbReference type="AlphaFoldDB" id="A0A286AEC4"/>
<dbReference type="Pfam" id="PF02683">
    <property type="entry name" value="DsbD_TM"/>
    <property type="match status" value="1"/>
</dbReference>
<evidence type="ECO:0000313" key="9">
    <source>
        <dbReference type="EMBL" id="SOD20245.1"/>
    </source>
</evidence>
<keyword evidence="5 6" id="KW-0472">Membrane</keyword>
<evidence type="ECO:0000256" key="7">
    <source>
        <dbReference type="SAM" id="SignalP"/>
    </source>
</evidence>
<dbReference type="GO" id="GO:0017004">
    <property type="term" value="P:cytochrome complex assembly"/>
    <property type="evidence" value="ECO:0007669"/>
    <property type="project" value="UniProtKB-KW"/>
</dbReference>
<feature type="transmembrane region" description="Helical" evidence="6">
    <location>
        <begin position="344"/>
        <end position="368"/>
    </location>
</feature>
<feature type="transmembrane region" description="Helical" evidence="6">
    <location>
        <begin position="277"/>
        <end position="294"/>
    </location>
</feature>
<evidence type="ECO:0000256" key="1">
    <source>
        <dbReference type="ARBA" id="ARBA00004141"/>
    </source>
</evidence>
<comment type="subcellular location">
    <subcellularLocation>
        <location evidence="1">Membrane</location>
        <topology evidence="1">Multi-pass membrane protein</topology>
    </subcellularLocation>
</comment>
<dbReference type="InterPro" id="IPR036249">
    <property type="entry name" value="Thioredoxin-like_sf"/>
</dbReference>
<feature type="transmembrane region" description="Helical" evidence="6">
    <location>
        <begin position="314"/>
        <end position="332"/>
    </location>
</feature>
<evidence type="ECO:0000256" key="2">
    <source>
        <dbReference type="ARBA" id="ARBA00022692"/>
    </source>
</evidence>
<protein>
    <submittedName>
        <fullName evidence="9">Thiol:disulfide interchange protein DsbD</fullName>
    </submittedName>
</protein>
<dbReference type="GO" id="GO:0015035">
    <property type="term" value="F:protein-disulfide reductase activity"/>
    <property type="evidence" value="ECO:0007669"/>
    <property type="project" value="TreeGrafter"/>
</dbReference>
<dbReference type="SUPFAM" id="SSF52833">
    <property type="entry name" value="Thioredoxin-like"/>
    <property type="match status" value="1"/>
</dbReference>
<keyword evidence="3" id="KW-0201">Cytochrome c-type biogenesis</keyword>
<evidence type="ECO:0000256" key="4">
    <source>
        <dbReference type="ARBA" id="ARBA00022989"/>
    </source>
</evidence>
<keyword evidence="2 6" id="KW-0812">Transmembrane</keyword>
<organism evidence="9 10">
    <name type="scientific">Pedobacter xixiisoli</name>
    <dbReference type="NCBI Taxonomy" id="1476464"/>
    <lineage>
        <taxon>Bacteria</taxon>
        <taxon>Pseudomonadati</taxon>
        <taxon>Bacteroidota</taxon>
        <taxon>Sphingobacteriia</taxon>
        <taxon>Sphingobacteriales</taxon>
        <taxon>Sphingobacteriaceae</taxon>
        <taxon>Pedobacter</taxon>
    </lineage>
</organism>
<feature type="transmembrane region" description="Helical" evidence="6">
    <location>
        <begin position="166"/>
        <end position="187"/>
    </location>
</feature>
<dbReference type="Gene3D" id="3.40.30.10">
    <property type="entry name" value="Glutaredoxin"/>
    <property type="match status" value="1"/>
</dbReference>
<gene>
    <name evidence="9" type="ORF">SAMN06297358_3959</name>
</gene>
<dbReference type="PANTHER" id="PTHR32234:SF0">
    <property type="entry name" value="THIOL:DISULFIDE INTERCHANGE PROTEIN DSBD"/>
    <property type="match status" value="1"/>
</dbReference>
<keyword evidence="4 6" id="KW-1133">Transmembrane helix</keyword>
<feature type="transmembrane region" description="Helical" evidence="6">
    <location>
        <begin position="208"/>
        <end position="230"/>
    </location>
</feature>
<evidence type="ECO:0000313" key="10">
    <source>
        <dbReference type="Proteomes" id="UP000219281"/>
    </source>
</evidence>
<feature type="transmembrane region" description="Helical" evidence="6">
    <location>
        <begin position="132"/>
        <end position="154"/>
    </location>
</feature>
<dbReference type="OrthoDB" id="9811036at2"/>
<dbReference type="EMBL" id="OCMT01000004">
    <property type="protein sequence ID" value="SOD20245.1"/>
    <property type="molecule type" value="Genomic_DNA"/>
</dbReference>
<sequence>MKKLNLLWVLLIALFTVFYADNGYAQQSQEDTTATADMGDIEFTTIGSKEDSIANSKIPASKEAAVDTVKNGTAVTATATPAEPTSLWVTFGLGLLAGLAAFFLPCIFPMVPLTVGFFTKRAESKAKGIRSAIIYGLSIIVIYVGLGIIITLIWGASALNQISTDGFFNVFIFIILLIFGISFLGAFEIMLPSSIVNKLDAKSDSKGLGGIFFMAATLAVVSFSCTGPLIGTSLVAINTDLLTPIVVMFGFSLSLALIFTTFAIFPSLMTGLPKSGGWLNSIKVVLGFLELGLSLKFLSTADLAYHWGILDREIFLAIWIVLAILLGVYLLGKIKFSHDSDLPYVSVPRFFVAVASFVFAVYLIPGLWGAPLKAVSALVPPLATQDFVIGEGSGTGTASHSDNSGKKKKYADFLHIPHGIDGYFDYEEALAYAKEVKKPLFLDFTGHGCVNCREMEARVWSDKRVLKKLKEDYIVVSLYTDDKTALPEAEQFYSQILKTQVNTVGKKFQHLQAERFGTIAQPYYVLLDTEEKELVSPPIGVEFNIDAYLGYLDKGLTEFANKK</sequence>
<dbReference type="InterPro" id="IPR003834">
    <property type="entry name" value="Cyt_c_assmbl_TM_dom"/>
</dbReference>
<dbReference type="PANTHER" id="PTHR32234">
    <property type="entry name" value="THIOL:DISULFIDE INTERCHANGE PROTEIN DSBD"/>
    <property type="match status" value="1"/>
</dbReference>
<dbReference type="GO" id="GO:0045454">
    <property type="term" value="P:cell redox homeostasis"/>
    <property type="evidence" value="ECO:0007669"/>
    <property type="project" value="TreeGrafter"/>
</dbReference>
<accession>A0A286AEC4</accession>
<dbReference type="GO" id="GO:0016020">
    <property type="term" value="C:membrane"/>
    <property type="evidence" value="ECO:0007669"/>
    <property type="project" value="UniProtKB-SubCell"/>
</dbReference>
<keyword evidence="10" id="KW-1185">Reference proteome</keyword>
<feature type="signal peptide" evidence="7">
    <location>
        <begin position="1"/>
        <end position="20"/>
    </location>
</feature>
<feature type="chain" id="PRO_5012854859" evidence="7">
    <location>
        <begin position="21"/>
        <end position="563"/>
    </location>
</feature>
<evidence type="ECO:0000256" key="5">
    <source>
        <dbReference type="ARBA" id="ARBA00023136"/>
    </source>
</evidence>